<dbReference type="Proteomes" id="UP000680714">
    <property type="component" value="Unassembled WGS sequence"/>
</dbReference>
<keyword evidence="10" id="KW-0732">Signal</keyword>
<dbReference type="GO" id="GO:0004565">
    <property type="term" value="F:beta-galactosidase activity"/>
    <property type="evidence" value="ECO:0007669"/>
    <property type="project" value="UniProtKB-EC"/>
</dbReference>
<feature type="signal peptide" evidence="10">
    <location>
        <begin position="1"/>
        <end position="22"/>
    </location>
</feature>
<evidence type="ECO:0000256" key="1">
    <source>
        <dbReference type="ARBA" id="ARBA00000448"/>
    </source>
</evidence>
<evidence type="ECO:0000313" key="11">
    <source>
        <dbReference type="EMBL" id="MBR9972916.1"/>
    </source>
</evidence>
<dbReference type="SUPFAM" id="SSF51445">
    <property type="entry name" value="(Trans)glycosidases"/>
    <property type="match status" value="1"/>
</dbReference>
<dbReference type="RefSeq" id="WP_211550154.1">
    <property type="nucleotide sequence ID" value="NZ_JAGTUF010000015.1"/>
</dbReference>
<dbReference type="PROSITE" id="PS51318">
    <property type="entry name" value="TAT"/>
    <property type="match status" value="1"/>
</dbReference>
<dbReference type="InterPro" id="IPR001360">
    <property type="entry name" value="Glyco_hydro_1"/>
</dbReference>
<sequence>MKLKRREFLAGAAAMAVTPAFAAQLTPKTFPQDFLWGASTSAYQIEGALDVDGRGPDIWDTYTKQGRITDGTSAARACEHYTRYPEDVALMKAAHFNAYRFSIAWPRIVPTGTGAINAKGLDFYDRLVDEILKAGIKPMACLYHWDLPQPLQDKGGWQGREVIGPFAEYARIVTARLGDRVKDWMMLNEPNVVSIFGYGLTDQAPGLNLGEMGVLKALHHQNLAQGAALRAIRAEHADLRLGTVTNIQPVRPDTDSAADRAAAIRWDAVWNRVTVDGLLRGQLPDVLAEQMAPIVQAGDLENIKFPIDLLGINYYSRCTMKYDPDHMFQVWWGDPKAERYTFMGWPVQPDGLYDLLMEFKNLYGNPATFIAENGSAYDDVVAADGQVHDLERTQFLQEHIAQVGRALGDGANVKGYLAWSLLDNFEWSFGLSKRFGLIRVDYDTQKRTPKDSYKWYADFVKQARGL</sequence>
<evidence type="ECO:0000256" key="10">
    <source>
        <dbReference type="SAM" id="SignalP"/>
    </source>
</evidence>
<dbReference type="NCBIfam" id="TIGR03356">
    <property type="entry name" value="BGL"/>
    <property type="match status" value="1"/>
</dbReference>
<dbReference type="InterPro" id="IPR033132">
    <property type="entry name" value="GH_1_N_CS"/>
</dbReference>
<evidence type="ECO:0000256" key="3">
    <source>
        <dbReference type="ARBA" id="ARBA00012744"/>
    </source>
</evidence>
<comment type="caution">
    <text evidence="11">The sequence shown here is derived from an EMBL/GenBank/DDBJ whole genome shotgun (WGS) entry which is preliminary data.</text>
</comment>
<comment type="similarity">
    <text evidence="2 9">Belongs to the glycosyl hydrolase 1 family.</text>
</comment>
<evidence type="ECO:0000256" key="2">
    <source>
        <dbReference type="ARBA" id="ARBA00010838"/>
    </source>
</evidence>
<evidence type="ECO:0000256" key="8">
    <source>
        <dbReference type="ARBA" id="ARBA00023326"/>
    </source>
</evidence>
<protein>
    <recommendedName>
        <fullName evidence="3 9">Beta-glucosidase</fullName>
        <ecNumber evidence="3 9">3.2.1.21</ecNumber>
    </recommendedName>
</protein>
<reference evidence="11 12" key="1">
    <citation type="submission" date="2021-04" db="EMBL/GenBank/DDBJ databases">
        <title>Magnetospirillum sulfuroxidans sp. nov., a facultative chemolithoautotrophic sulfur-oxidizing alphaproteobacterium isolated from freshwater sediment and proposals for Paramagetospirillum gen. nov., and Magnetospirillaceae fam. nov.</title>
        <authorList>
            <person name="Koziaeva V."/>
            <person name="Geelhoed J.S."/>
            <person name="Sorokin D.Y."/>
            <person name="Grouzdev D.S."/>
        </authorList>
    </citation>
    <scope>NUCLEOTIDE SEQUENCE [LARGE SCALE GENOMIC DNA]</scope>
    <source>
        <strain evidence="11 12">J10</strain>
    </source>
</reference>
<dbReference type="Gene3D" id="3.20.20.80">
    <property type="entry name" value="Glycosidases"/>
    <property type="match status" value="1"/>
</dbReference>
<keyword evidence="8" id="KW-0624">Polysaccharide degradation</keyword>
<gene>
    <name evidence="11" type="ORF">KEC16_14425</name>
</gene>
<evidence type="ECO:0000256" key="4">
    <source>
        <dbReference type="ARBA" id="ARBA00022801"/>
    </source>
</evidence>
<evidence type="ECO:0000256" key="5">
    <source>
        <dbReference type="ARBA" id="ARBA00023001"/>
    </source>
</evidence>
<dbReference type="EC" id="3.2.1.21" evidence="3 9"/>
<evidence type="ECO:0000313" key="12">
    <source>
        <dbReference type="Proteomes" id="UP000680714"/>
    </source>
</evidence>
<dbReference type="PANTHER" id="PTHR10353">
    <property type="entry name" value="GLYCOSYL HYDROLASE"/>
    <property type="match status" value="1"/>
</dbReference>
<keyword evidence="6" id="KW-0119">Carbohydrate metabolism</keyword>
<dbReference type="PRINTS" id="PR00131">
    <property type="entry name" value="GLHYDRLASE1"/>
</dbReference>
<dbReference type="PROSITE" id="PS00653">
    <property type="entry name" value="GLYCOSYL_HYDROL_F1_2"/>
    <property type="match status" value="1"/>
</dbReference>
<dbReference type="InterPro" id="IPR017853">
    <property type="entry name" value="GH"/>
</dbReference>
<proteinExistence type="inferred from homology"/>
<dbReference type="InterPro" id="IPR006311">
    <property type="entry name" value="TAT_signal"/>
</dbReference>
<evidence type="ECO:0000256" key="6">
    <source>
        <dbReference type="ARBA" id="ARBA00023277"/>
    </source>
</evidence>
<dbReference type="EMBL" id="JAGTUF010000015">
    <property type="protein sequence ID" value="MBR9972916.1"/>
    <property type="molecule type" value="Genomic_DNA"/>
</dbReference>
<keyword evidence="4 9" id="KW-0378">Hydrolase</keyword>
<evidence type="ECO:0000256" key="7">
    <source>
        <dbReference type="ARBA" id="ARBA00023295"/>
    </source>
</evidence>
<dbReference type="PANTHER" id="PTHR10353:SF36">
    <property type="entry name" value="LP05116P"/>
    <property type="match status" value="1"/>
</dbReference>
<evidence type="ECO:0000256" key="9">
    <source>
        <dbReference type="RuleBase" id="RU361175"/>
    </source>
</evidence>
<organism evidence="11 12">
    <name type="scientific">Magnetospirillum sulfuroxidans</name>
    <dbReference type="NCBI Taxonomy" id="611300"/>
    <lineage>
        <taxon>Bacteria</taxon>
        <taxon>Pseudomonadati</taxon>
        <taxon>Pseudomonadota</taxon>
        <taxon>Alphaproteobacteria</taxon>
        <taxon>Rhodospirillales</taxon>
        <taxon>Rhodospirillaceae</taxon>
        <taxon>Magnetospirillum</taxon>
    </lineage>
</organism>
<keyword evidence="5" id="KW-0136">Cellulose degradation</keyword>
<dbReference type="InterPro" id="IPR017736">
    <property type="entry name" value="Glyco_hydro_1_beta-glucosidase"/>
</dbReference>
<keyword evidence="7 9" id="KW-0326">Glycosidase</keyword>
<comment type="catalytic activity">
    <reaction evidence="1 9">
        <text>Hydrolysis of terminal, non-reducing beta-D-glucosyl residues with release of beta-D-glucose.</text>
        <dbReference type="EC" id="3.2.1.21"/>
    </reaction>
</comment>
<accession>A0ABS5IF81</accession>
<feature type="chain" id="PRO_5046425606" description="Beta-glucosidase" evidence="10">
    <location>
        <begin position="23"/>
        <end position="466"/>
    </location>
</feature>
<keyword evidence="12" id="KW-1185">Reference proteome</keyword>
<dbReference type="Pfam" id="PF00232">
    <property type="entry name" value="Glyco_hydro_1"/>
    <property type="match status" value="1"/>
</dbReference>
<name>A0ABS5IF81_9PROT</name>